<evidence type="ECO:0000256" key="1">
    <source>
        <dbReference type="SAM" id="MobiDB-lite"/>
    </source>
</evidence>
<organism evidence="4 5">
    <name type="scientific">Cyclospora cayetanensis</name>
    <dbReference type="NCBI Taxonomy" id="88456"/>
    <lineage>
        <taxon>Eukaryota</taxon>
        <taxon>Sar</taxon>
        <taxon>Alveolata</taxon>
        <taxon>Apicomplexa</taxon>
        <taxon>Conoidasida</taxon>
        <taxon>Coccidia</taxon>
        <taxon>Eucoccidiorida</taxon>
        <taxon>Eimeriorina</taxon>
        <taxon>Eimeriidae</taxon>
        <taxon>Cyclospora</taxon>
    </lineage>
</organism>
<dbReference type="RefSeq" id="XP_026192533.1">
    <property type="nucleotide sequence ID" value="XM_026336748.1"/>
</dbReference>
<keyword evidence="4" id="KW-1185">Reference proteome</keyword>
<evidence type="ECO:0000256" key="3">
    <source>
        <dbReference type="SAM" id="SignalP"/>
    </source>
</evidence>
<dbReference type="GeneID" id="113147161"/>
<accession>A0A6P6RXA4</accession>
<feature type="chain" id="PRO_5028395755" evidence="3">
    <location>
        <begin position="19"/>
        <end position="260"/>
    </location>
</feature>
<dbReference type="Proteomes" id="UP000515125">
    <property type="component" value="Unplaced"/>
</dbReference>
<reference evidence="5" key="1">
    <citation type="submission" date="2025-08" db="UniProtKB">
        <authorList>
            <consortium name="RefSeq"/>
        </authorList>
    </citation>
    <scope>IDENTIFICATION</scope>
</reference>
<evidence type="ECO:0000256" key="2">
    <source>
        <dbReference type="SAM" id="Phobius"/>
    </source>
</evidence>
<evidence type="ECO:0000313" key="4">
    <source>
        <dbReference type="Proteomes" id="UP000515125"/>
    </source>
</evidence>
<keyword evidence="2" id="KW-0472">Membrane</keyword>
<proteinExistence type="predicted"/>
<feature type="signal peptide" evidence="3">
    <location>
        <begin position="1"/>
        <end position="18"/>
    </location>
</feature>
<evidence type="ECO:0000313" key="5">
    <source>
        <dbReference type="RefSeq" id="XP_026192533.1"/>
    </source>
</evidence>
<keyword evidence="2" id="KW-1133">Transmembrane helix</keyword>
<gene>
    <name evidence="5" type="primary">LOC113147161</name>
</gene>
<name>A0A6P6RXA4_9EIME</name>
<feature type="transmembrane region" description="Helical" evidence="2">
    <location>
        <begin position="52"/>
        <end position="75"/>
    </location>
</feature>
<keyword evidence="2" id="KW-0812">Transmembrane</keyword>
<feature type="region of interest" description="Disordered" evidence="1">
    <location>
        <begin position="237"/>
        <end position="260"/>
    </location>
</feature>
<feature type="transmembrane region" description="Helical" evidence="2">
    <location>
        <begin position="82"/>
        <end position="103"/>
    </location>
</feature>
<sequence>MRGLVMLCTGLAAAAVAGMPNALHNKWRSAHFVLVEACAALQEALGLERLVLGMHVTVAALALLFCSLSSLLLGVSPRVPTIRLVCGSLLLGGPLGLCTWAIARVHTKATKQILFYFLLAAERSGRPSGRALGTETVPNTDLVERTNGPAPWKKFREFIARADPVALLRGSFSSSAATSQQQLLERLSTGDMEAGFPIDCEDKAPEAQPQLQQLQGNPLYGAEPVFSVSSYTMRLGGEHGYKAAPSDSEGEDLDEGKQVT</sequence>
<protein>
    <submittedName>
        <fullName evidence="5">Uncharacterized protein LOC113147161</fullName>
    </submittedName>
</protein>
<dbReference type="AlphaFoldDB" id="A0A6P6RXA4"/>
<keyword evidence="3" id="KW-0732">Signal</keyword>